<gene>
    <name evidence="1" type="ORF">TCEB3V08_LOCUS11901</name>
</gene>
<proteinExistence type="predicted"/>
<name>A0A7R9DHC8_TIMCR</name>
<dbReference type="AlphaFoldDB" id="A0A7R9DHC8"/>
<organism evidence="1">
    <name type="scientific">Timema cristinae</name>
    <name type="common">Walking stick</name>
    <dbReference type="NCBI Taxonomy" id="61476"/>
    <lineage>
        <taxon>Eukaryota</taxon>
        <taxon>Metazoa</taxon>
        <taxon>Ecdysozoa</taxon>
        <taxon>Arthropoda</taxon>
        <taxon>Hexapoda</taxon>
        <taxon>Insecta</taxon>
        <taxon>Pterygota</taxon>
        <taxon>Neoptera</taxon>
        <taxon>Polyneoptera</taxon>
        <taxon>Phasmatodea</taxon>
        <taxon>Timematodea</taxon>
        <taxon>Timematoidea</taxon>
        <taxon>Timematidae</taxon>
        <taxon>Timema</taxon>
    </lineage>
</organism>
<accession>A0A7R9DHC8</accession>
<sequence length="170" mass="19167">MKTLASLKASPTRIEAKQMFTSGALTASEFKDYPPPHPRANRRLTGTIPLTMMSARPPRHHQDTPPTTFLLTALKHDACIRDDEMSPPLGTANFLLPHPQRHTLGGVPAHIRAVVSELGARRVHNLIHNLYIDIKLAGTYAPLIRREFPKALTQRFNYLFHKSLFHDPNK</sequence>
<dbReference type="EMBL" id="OC324075">
    <property type="protein sequence ID" value="CAD7413844.1"/>
    <property type="molecule type" value="Genomic_DNA"/>
</dbReference>
<protein>
    <submittedName>
        <fullName evidence="1">Uncharacterized protein</fullName>
    </submittedName>
</protein>
<evidence type="ECO:0000313" key="1">
    <source>
        <dbReference type="EMBL" id="CAD7413844.1"/>
    </source>
</evidence>
<reference evidence="1" key="1">
    <citation type="submission" date="2020-11" db="EMBL/GenBank/DDBJ databases">
        <authorList>
            <person name="Tran Van P."/>
        </authorList>
    </citation>
    <scope>NUCLEOTIDE SEQUENCE</scope>
</reference>